<sequence length="374" mass="42656">MELSPNWSYDVRSWNAHVIKVWDCEYSSVISEEGWTRFSFSSYIPFGPFEITYTLAVAENFAATLRAAWLAQARYTANERCINPCNFVLLDHICFTLTFIFDYDITLRERPLYLFVAPMILGADDGQYGLSSLNQLSITPMPLMSYWSFDPRGQVSRIRDDKATLTKLPNHTLSISGGSQWKTYQYEAIQQYQRLIPCDFNSRSYAEIHGLPKVHILWPPHEQDIDEITFTESPQPEISLLDFTELRKELQDIGESPETGDDRKETDESQETTESWSSYSPPTSSPDTLDVADASPAVPRKIPIIHLEEIDGKNADDHQQLLGELVQDATSSLMQEIDILQTTSELENPFDEVPSPLSTGLRDFDDVEQSWSIL</sequence>
<organism evidence="2 3">
    <name type="scientific">Gymnopus androsaceus JB14</name>
    <dbReference type="NCBI Taxonomy" id="1447944"/>
    <lineage>
        <taxon>Eukaryota</taxon>
        <taxon>Fungi</taxon>
        <taxon>Dikarya</taxon>
        <taxon>Basidiomycota</taxon>
        <taxon>Agaricomycotina</taxon>
        <taxon>Agaricomycetes</taxon>
        <taxon>Agaricomycetidae</taxon>
        <taxon>Agaricales</taxon>
        <taxon>Marasmiineae</taxon>
        <taxon>Omphalotaceae</taxon>
        <taxon>Gymnopus</taxon>
    </lineage>
</organism>
<proteinExistence type="predicted"/>
<gene>
    <name evidence="2" type="ORF">BT96DRAFT_527410</name>
</gene>
<dbReference type="AlphaFoldDB" id="A0A6A4IM41"/>
<accession>A0A6A4IM41</accession>
<feature type="region of interest" description="Disordered" evidence="1">
    <location>
        <begin position="252"/>
        <end position="293"/>
    </location>
</feature>
<evidence type="ECO:0000313" key="3">
    <source>
        <dbReference type="Proteomes" id="UP000799118"/>
    </source>
</evidence>
<reference evidence="2" key="1">
    <citation type="journal article" date="2019" name="Environ. Microbiol.">
        <title>Fungal ecological strategies reflected in gene transcription - a case study of two litter decomposers.</title>
        <authorList>
            <person name="Barbi F."/>
            <person name="Kohler A."/>
            <person name="Barry K."/>
            <person name="Baskaran P."/>
            <person name="Daum C."/>
            <person name="Fauchery L."/>
            <person name="Ihrmark K."/>
            <person name="Kuo A."/>
            <person name="LaButti K."/>
            <person name="Lipzen A."/>
            <person name="Morin E."/>
            <person name="Grigoriev I.V."/>
            <person name="Henrissat B."/>
            <person name="Lindahl B."/>
            <person name="Martin F."/>
        </authorList>
    </citation>
    <scope>NUCLEOTIDE SEQUENCE</scope>
    <source>
        <strain evidence="2">JB14</strain>
    </source>
</reference>
<dbReference type="OrthoDB" id="3005282at2759"/>
<keyword evidence="3" id="KW-1185">Reference proteome</keyword>
<evidence type="ECO:0000313" key="2">
    <source>
        <dbReference type="EMBL" id="KAE9409525.1"/>
    </source>
</evidence>
<name>A0A6A4IM41_9AGAR</name>
<feature type="compositionally biased region" description="Low complexity" evidence="1">
    <location>
        <begin position="272"/>
        <end position="286"/>
    </location>
</feature>
<protein>
    <submittedName>
        <fullName evidence="2">Uncharacterized protein</fullName>
    </submittedName>
</protein>
<dbReference type="EMBL" id="ML769387">
    <property type="protein sequence ID" value="KAE9409525.1"/>
    <property type="molecule type" value="Genomic_DNA"/>
</dbReference>
<evidence type="ECO:0000256" key="1">
    <source>
        <dbReference type="SAM" id="MobiDB-lite"/>
    </source>
</evidence>
<dbReference type="Proteomes" id="UP000799118">
    <property type="component" value="Unassembled WGS sequence"/>
</dbReference>